<accession>A0A4R7PZT1</accession>
<comment type="caution">
    <text evidence="2">The sequence shown here is derived from an EMBL/GenBank/DDBJ whole genome shotgun (WGS) entry which is preliminary data.</text>
</comment>
<dbReference type="RefSeq" id="WP_133758570.1">
    <property type="nucleotide sequence ID" value="NZ_SOBW01000008.1"/>
</dbReference>
<dbReference type="Proteomes" id="UP000294689">
    <property type="component" value="Unassembled WGS sequence"/>
</dbReference>
<evidence type="ECO:0000313" key="3">
    <source>
        <dbReference type="Proteomes" id="UP000294689"/>
    </source>
</evidence>
<reference evidence="2 3" key="1">
    <citation type="submission" date="2019-03" db="EMBL/GenBank/DDBJ databases">
        <title>Genomic Encyclopedia of Archaeal and Bacterial Type Strains, Phase II (KMG-II): from individual species to whole genera.</title>
        <authorList>
            <person name="Goeker M."/>
        </authorList>
    </citation>
    <scope>NUCLEOTIDE SEQUENCE [LARGE SCALE GENOMIC DNA]</scope>
    <source>
        <strain evidence="2 3">DSM 28135</strain>
    </source>
</reference>
<keyword evidence="3" id="KW-1185">Reference proteome</keyword>
<gene>
    <name evidence="2" type="ORF">BXY82_2619</name>
</gene>
<protein>
    <submittedName>
        <fullName evidence="2">Putative acetyltransferase</fullName>
    </submittedName>
</protein>
<evidence type="ECO:0000259" key="1">
    <source>
        <dbReference type="PROSITE" id="PS51186"/>
    </source>
</evidence>
<dbReference type="SUPFAM" id="SSF55729">
    <property type="entry name" value="Acyl-CoA N-acyltransferases (Nat)"/>
    <property type="match status" value="1"/>
</dbReference>
<dbReference type="PROSITE" id="PS51186">
    <property type="entry name" value="GNAT"/>
    <property type="match status" value="1"/>
</dbReference>
<dbReference type="Pfam" id="PF00583">
    <property type="entry name" value="Acetyltransf_1"/>
    <property type="match status" value="1"/>
</dbReference>
<dbReference type="PANTHER" id="PTHR43305:SF1">
    <property type="entry name" value="FAMILY N-ACETYLTRANSFERASE, PUTATIVE (AFU_ORTHOLOGUE AFUA_2G01380)-RELATED"/>
    <property type="match status" value="1"/>
</dbReference>
<dbReference type="EMBL" id="SOBW01000008">
    <property type="protein sequence ID" value="TDU40567.1"/>
    <property type="molecule type" value="Genomic_DNA"/>
</dbReference>
<organism evidence="2 3">
    <name type="scientific">Gelidibacter sediminis</name>
    <dbReference type="NCBI Taxonomy" id="1608710"/>
    <lineage>
        <taxon>Bacteria</taxon>
        <taxon>Pseudomonadati</taxon>
        <taxon>Bacteroidota</taxon>
        <taxon>Flavobacteriia</taxon>
        <taxon>Flavobacteriales</taxon>
        <taxon>Flavobacteriaceae</taxon>
        <taxon>Gelidibacter</taxon>
    </lineage>
</organism>
<dbReference type="GO" id="GO:0016747">
    <property type="term" value="F:acyltransferase activity, transferring groups other than amino-acyl groups"/>
    <property type="evidence" value="ECO:0007669"/>
    <property type="project" value="InterPro"/>
</dbReference>
<feature type="domain" description="N-acetyltransferase" evidence="1">
    <location>
        <begin position="6"/>
        <end position="163"/>
    </location>
</feature>
<dbReference type="InterPro" id="IPR016181">
    <property type="entry name" value="Acyl_CoA_acyltransferase"/>
</dbReference>
<dbReference type="InterPro" id="IPR000182">
    <property type="entry name" value="GNAT_dom"/>
</dbReference>
<dbReference type="CDD" id="cd04301">
    <property type="entry name" value="NAT_SF"/>
    <property type="match status" value="1"/>
</dbReference>
<sequence length="163" mass="17902">MSKAAFLIREIKTKDDAQVAKVIRTVLIEMGVPKVGTAYADKALDMMTATYAKDDSAYFVIHGNGKVIGGAGVAPLQNFEGSICELQKMYFLPEARGKGYGAKMMEVCLEKAKSLGYEKCYLETLPYMKDATKLYAKSGFKNLDGPLGDTGHYSCNVWMIKTL</sequence>
<dbReference type="OrthoDB" id="5419426at2"/>
<keyword evidence="2" id="KW-0808">Transferase</keyword>
<dbReference type="PANTHER" id="PTHR43305">
    <property type="entry name" value="FAMILY N-ACETYLTRANSFERASE, PUTATIVE (AFU_ORTHOLOGUE AFUA_2G01380)-RELATED"/>
    <property type="match status" value="1"/>
</dbReference>
<dbReference type="Gene3D" id="3.40.630.30">
    <property type="match status" value="1"/>
</dbReference>
<dbReference type="AlphaFoldDB" id="A0A4R7PZT1"/>
<name>A0A4R7PZT1_9FLAO</name>
<evidence type="ECO:0000313" key="2">
    <source>
        <dbReference type="EMBL" id="TDU40567.1"/>
    </source>
</evidence>
<proteinExistence type="predicted"/>
<dbReference type="InterPro" id="IPR052777">
    <property type="entry name" value="Acetyltransferase_Enz"/>
</dbReference>